<comment type="similarity">
    <text evidence="2">Belongs to the P-Pant transferase superfamily. Gsp/Sfp/HetI/AcpT family.</text>
</comment>
<protein>
    <submittedName>
        <fullName evidence="8">4'-phosphopantetheinyl transferase hetI</fullName>
        <ecNumber evidence="8">2.7.8.-</ecNumber>
    </submittedName>
</protein>
<evidence type="ECO:0000259" key="6">
    <source>
        <dbReference type="Pfam" id="PF01648"/>
    </source>
</evidence>
<dbReference type="GO" id="GO:0006633">
    <property type="term" value="P:fatty acid biosynthetic process"/>
    <property type="evidence" value="ECO:0007669"/>
    <property type="project" value="InterPro"/>
</dbReference>
<evidence type="ECO:0000256" key="5">
    <source>
        <dbReference type="ARBA" id="ARBA00022842"/>
    </source>
</evidence>
<dbReference type="PANTHER" id="PTHR12215:SF10">
    <property type="entry name" value="L-AMINOADIPATE-SEMIALDEHYDE DEHYDROGENASE-PHOSPHOPANTETHEINYL TRANSFERASE"/>
    <property type="match status" value="1"/>
</dbReference>
<dbReference type="STRING" id="388467.A19Y_4588"/>
<dbReference type="InterPro" id="IPR004568">
    <property type="entry name" value="Ppantetheine-prot_Trfase_dom"/>
</dbReference>
<dbReference type="PATRIC" id="fig|388467.6.peg.4529"/>
<dbReference type="Gene3D" id="3.90.470.20">
    <property type="entry name" value="4'-phosphopantetheinyl transferase domain"/>
    <property type="match status" value="2"/>
</dbReference>
<comment type="cofactor">
    <cofactor evidence="1">
        <name>Mg(2+)</name>
        <dbReference type="ChEBI" id="CHEBI:18420"/>
    </cofactor>
</comment>
<dbReference type="SUPFAM" id="SSF56214">
    <property type="entry name" value="4'-phosphopantetheinyl transferase"/>
    <property type="match status" value="2"/>
</dbReference>
<evidence type="ECO:0000256" key="1">
    <source>
        <dbReference type="ARBA" id="ARBA00001946"/>
    </source>
</evidence>
<gene>
    <name evidence="8" type="ORF">A19Y_4588</name>
</gene>
<keyword evidence="5" id="KW-0460">Magnesium</keyword>
<dbReference type="GO" id="GO:0000287">
    <property type="term" value="F:magnesium ion binding"/>
    <property type="evidence" value="ECO:0007669"/>
    <property type="project" value="InterPro"/>
</dbReference>
<evidence type="ECO:0000256" key="2">
    <source>
        <dbReference type="ARBA" id="ARBA00010990"/>
    </source>
</evidence>
<evidence type="ECO:0000256" key="4">
    <source>
        <dbReference type="ARBA" id="ARBA00022723"/>
    </source>
</evidence>
<proteinExistence type="inferred from homology"/>
<dbReference type="eggNOG" id="COG2091">
    <property type="taxonomic scope" value="Bacteria"/>
</dbReference>
<dbReference type="GO" id="GO:0008897">
    <property type="term" value="F:holo-[acyl-carrier-protein] synthase activity"/>
    <property type="evidence" value="ECO:0007669"/>
    <property type="project" value="InterPro"/>
</dbReference>
<name>A0A073CM43_PLAA1</name>
<dbReference type="GO" id="GO:0005829">
    <property type="term" value="C:cytosol"/>
    <property type="evidence" value="ECO:0007669"/>
    <property type="project" value="TreeGrafter"/>
</dbReference>
<dbReference type="GO" id="GO:0019878">
    <property type="term" value="P:lysine biosynthetic process via aminoadipic acid"/>
    <property type="evidence" value="ECO:0007669"/>
    <property type="project" value="TreeGrafter"/>
</dbReference>
<evidence type="ECO:0000256" key="3">
    <source>
        <dbReference type="ARBA" id="ARBA00022679"/>
    </source>
</evidence>
<dbReference type="InterPro" id="IPR008278">
    <property type="entry name" value="4-PPantetheinyl_Trfase_dom"/>
</dbReference>
<keyword evidence="3 8" id="KW-0808">Transferase</keyword>
<dbReference type="Proteomes" id="UP000027395">
    <property type="component" value="Chromosome"/>
</dbReference>
<dbReference type="Pfam" id="PF01648">
    <property type="entry name" value="ACPS"/>
    <property type="match status" value="1"/>
</dbReference>
<feature type="domain" description="4'-phosphopantetheinyl transferase N-terminal" evidence="7">
    <location>
        <begin position="37"/>
        <end position="115"/>
    </location>
</feature>
<dbReference type="AlphaFoldDB" id="A0A073CM43"/>
<evidence type="ECO:0000313" key="9">
    <source>
        <dbReference type="Proteomes" id="UP000027395"/>
    </source>
</evidence>
<evidence type="ECO:0000259" key="7">
    <source>
        <dbReference type="Pfam" id="PF22624"/>
    </source>
</evidence>
<keyword evidence="9" id="KW-1185">Reference proteome</keyword>
<feature type="domain" description="4'-phosphopantetheinyl transferase" evidence="6">
    <location>
        <begin position="129"/>
        <end position="233"/>
    </location>
</feature>
<dbReference type="InterPro" id="IPR050559">
    <property type="entry name" value="P-Pant_transferase_sf"/>
</dbReference>
<evidence type="ECO:0000313" key="8">
    <source>
        <dbReference type="EMBL" id="KEI69221.1"/>
    </source>
</evidence>
<sequence length="262" mass="30818">MKLLTPLTRSIRTMVLSDFQLYSQMVHIWQTSLTRSPQYLEFYQKILADDELKRARRFKFERDQQAFMIARGTLRMILSHYLNLSAKQIQFKYSSNGKPSLDQAPLPLNFNLSHAHGKAIYAIALEENIGIDIEYIREIEVISLAKRFFCDSEYQWLNSLNSEAQYAAFFRLWTCKEAYLKATGEGLVGLQDIEIFTPLDSYPRILKISQDLELAKNWTMQTIETAENYLATLAIKGINYQFKYRQWTEEKEIEYNIMAKDR</sequence>
<dbReference type="NCBIfam" id="TIGR00556">
    <property type="entry name" value="pantethn_trn"/>
    <property type="match status" value="1"/>
</dbReference>
<accession>A0A073CM43</accession>
<dbReference type="InterPro" id="IPR055066">
    <property type="entry name" value="AASDHPPT_N"/>
</dbReference>
<dbReference type="EC" id="2.7.8.-" evidence="8"/>
<organism evidence="8 9">
    <name type="scientific">Planktothrix agardhii (strain NIVA-CYA 126/8)</name>
    <dbReference type="NCBI Taxonomy" id="388467"/>
    <lineage>
        <taxon>Bacteria</taxon>
        <taxon>Bacillati</taxon>
        <taxon>Cyanobacteriota</taxon>
        <taxon>Cyanophyceae</taxon>
        <taxon>Oscillatoriophycideae</taxon>
        <taxon>Oscillatoriales</taxon>
        <taxon>Microcoleaceae</taxon>
        <taxon>Planktothrix</taxon>
    </lineage>
</organism>
<reference evidence="8 9" key="1">
    <citation type="journal article" date="2014" name="Appl. Environ. Microbiol.">
        <title>Elucidation of insertion elements encoded on plasmids and in vitro construction of shuttle vectors from the toxic cyanobacterium Planktothrix.</title>
        <authorList>
            <person name="Christiansen G."/>
            <person name="Goesmann A."/>
            <person name="Kurmayer R."/>
        </authorList>
    </citation>
    <scope>NUCLEOTIDE SEQUENCE [LARGE SCALE GENOMIC DNA]</scope>
    <source>
        <strain evidence="8 9">NIVA-CYA 126/8</strain>
    </source>
</reference>
<dbReference type="EMBL" id="CM002803">
    <property type="protein sequence ID" value="KEI69221.1"/>
    <property type="molecule type" value="Genomic_DNA"/>
</dbReference>
<dbReference type="InterPro" id="IPR037143">
    <property type="entry name" value="4-PPantetheinyl_Trfase_dom_sf"/>
</dbReference>
<dbReference type="Pfam" id="PF22624">
    <property type="entry name" value="AASDHPPT_N"/>
    <property type="match status" value="1"/>
</dbReference>
<dbReference type="HOGENOM" id="CLU_057011_4_4_3"/>
<dbReference type="PANTHER" id="PTHR12215">
    <property type="entry name" value="PHOSPHOPANTETHEINE TRANSFERASE"/>
    <property type="match status" value="1"/>
</dbReference>
<keyword evidence="4" id="KW-0479">Metal-binding</keyword>